<dbReference type="NCBIfam" id="TIGR00996">
    <property type="entry name" value="Mtu_fam_mce"/>
    <property type="match status" value="1"/>
</dbReference>
<dbReference type="Proteomes" id="UP000028488">
    <property type="component" value="Chromosome"/>
</dbReference>
<feature type="domain" description="Mammalian cell entry C-terminal" evidence="2">
    <location>
        <begin position="126"/>
        <end position="321"/>
    </location>
</feature>
<dbReference type="InterPro" id="IPR052336">
    <property type="entry name" value="MlaD_Phospholipid_Transporter"/>
</dbReference>
<dbReference type="PANTHER" id="PTHR33371:SF16">
    <property type="entry name" value="MCE-FAMILY PROTEIN MCE3F"/>
    <property type="match status" value="1"/>
</dbReference>
<dbReference type="RefSeq" id="WP_112301325.1">
    <property type="nucleotide sequence ID" value="NZ_CP008947.1"/>
</dbReference>
<feature type="domain" description="Mce/MlaD" evidence="1">
    <location>
        <begin position="41"/>
        <end position="114"/>
    </location>
</feature>
<evidence type="ECO:0000259" key="1">
    <source>
        <dbReference type="Pfam" id="PF02470"/>
    </source>
</evidence>
<evidence type="ECO:0000259" key="2">
    <source>
        <dbReference type="Pfam" id="PF11887"/>
    </source>
</evidence>
<organism evidence="3 4">
    <name type="scientific">Rhodococcus opacus</name>
    <name type="common">Nocardia opaca</name>
    <dbReference type="NCBI Taxonomy" id="37919"/>
    <lineage>
        <taxon>Bacteria</taxon>
        <taxon>Bacillati</taxon>
        <taxon>Actinomycetota</taxon>
        <taxon>Actinomycetes</taxon>
        <taxon>Mycobacteriales</taxon>
        <taxon>Nocardiaceae</taxon>
        <taxon>Rhodococcus</taxon>
    </lineage>
</organism>
<evidence type="ECO:0000313" key="4">
    <source>
        <dbReference type="Proteomes" id="UP000028488"/>
    </source>
</evidence>
<name>A0A076EJN0_RHOOP</name>
<protein>
    <submittedName>
        <fullName evidence="3">Virulence factor Mce</fullName>
    </submittedName>
</protein>
<dbReference type="InterPro" id="IPR005693">
    <property type="entry name" value="Mce"/>
</dbReference>
<dbReference type="GO" id="GO:0005576">
    <property type="term" value="C:extracellular region"/>
    <property type="evidence" value="ECO:0007669"/>
    <property type="project" value="TreeGrafter"/>
</dbReference>
<accession>A0A076EJN0</accession>
<dbReference type="InterPro" id="IPR024516">
    <property type="entry name" value="Mce_C"/>
</dbReference>
<dbReference type="PANTHER" id="PTHR33371">
    <property type="entry name" value="INTERMEMBRANE PHOSPHOLIPID TRANSPORT SYSTEM BINDING PROTEIN MLAD-RELATED"/>
    <property type="match status" value="1"/>
</dbReference>
<dbReference type="Pfam" id="PF02470">
    <property type="entry name" value="MlaD"/>
    <property type="match status" value="1"/>
</dbReference>
<proteinExistence type="predicted"/>
<sequence length="471" mass="50249">MRMTRFVRIQLIIFSILTVIGLVVMSIQYVKVPVLFGVGRYEVSVRLPSTGGLYSHANVAYRGTNIGVVEYVTLTGDGVEAKMSLDSDYKIPADVDAAVKSVSAVGEQYVDLIPRDGAAEADGPYLANGDVIPLDRATIPQDVGEMLDQADELLASISDTRLQTVIDEAFTAFNGSGPDLQRLIDSARLFVEEADANSDATKALIDQVGPLLDTQTVSSDAIRSWTRDLVTFTDQLRASDPSLRSVLEKGPGTAQEATQLFQDLQPTLPILLRNLVSVGQVGVIYNKSIEQVLVIYPPLTAALVTAATGGPVEDGAIVDFALQLHDPPACTTGFLPPEQRRSGDQTDPIATPNDLYCKAAPDDPSVVRGARNLPCMEFPGRRAPTVEACREGWEASGNNPPYGPIMPPDVPSYTAVPSSYEGAAGAPVAAVPYDPATGSFIGSDGKTYTQPDLAVQGKDSTWQTMMTGQQI</sequence>
<dbReference type="Pfam" id="PF11887">
    <property type="entry name" value="Mce4_CUP1"/>
    <property type="match status" value="1"/>
</dbReference>
<dbReference type="eggNOG" id="COG1463">
    <property type="taxonomic scope" value="Bacteria"/>
</dbReference>
<dbReference type="InterPro" id="IPR003399">
    <property type="entry name" value="Mce/MlaD"/>
</dbReference>
<reference evidence="3 4" key="1">
    <citation type="submission" date="2014-07" db="EMBL/GenBank/DDBJ databases">
        <title>Genome Sequence of Rhodococcus opacus Strain R7, a Biodegrader of Mono- and Polycyclic Aromatic Hydrocarbons.</title>
        <authorList>
            <person name="Di Gennaro P."/>
            <person name="Zampolli J."/>
            <person name="Presti I."/>
            <person name="Cappelletti M."/>
            <person name="D'Ursi P."/>
            <person name="Orro A."/>
            <person name="Mezzelani A."/>
            <person name="Milanesi L."/>
        </authorList>
    </citation>
    <scope>NUCLEOTIDE SEQUENCE [LARGE SCALE GENOMIC DNA]</scope>
    <source>
        <strain evidence="3 4">R7</strain>
    </source>
</reference>
<dbReference type="EMBL" id="CP008947">
    <property type="protein sequence ID" value="AII06365.1"/>
    <property type="molecule type" value="Genomic_DNA"/>
</dbReference>
<evidence type="ECO:0000313" key="3">
    <source>
        <dbReference type="EMBL" id="AII06365.1"/>
    </source>
</evidence>
<dbReference type="AlphaFoldDB" id="A0A076EJN0"/>
<gene>
    <name evidence="3" type="ORF">EP51_17810</name>
</gene>